<dbReference type="Pfam" id="PF00117">
    <property type="entry name" value="GATase"/>
    <property type="match status" value="1"/>
</dbReference>
<feature type="domain" description="Glutamine amidotransferase" evidence="1">
    <location>
        <begin position="75"/>
        <end position="217"/>
    </location>
</feature>
<dbReference type="GO" id="GO:0005829">
    <property type="term" value="C:cytosol"/>
    <property type="evidence" value="ECO:0007669"/>
    <property type="project" value="TreeGrafter"/>
</dbReference>
<dbReference type="PROSITE" id="PS51273">
    <property type="entry name" value="GATASE_TYPE_1"/>
    <property type="match status" value="1"/>
</dbReference>
<dbReference type="RefSeq" id="WP_123738398.1">
    <property type="nucleotide sequence ID" value="NZ_CALFQU010000014.1"/>
</dbReference>
<dbReference type="CDD" id="cd01741">
    <property type="entry name" value="GATase1_1"/>
    <property type="match status" value="1"/>
</dbReference>
<gene>
    <name evidence="2" type="ORF">EDD28_0757</name>
</gene>
<protein>
    <submittedName>
        <fullName evidence="2">GMP synthase (Glutamine-hydrolysing)</fullName>
    </submittedName>
</protein>
<reference evidence="2 3" key="1">
    <citation type="submission" date="2018-11" db="EMBL/GenBank/DDBJ databases">
        <title>Sequencing the genomes of 1000 actinobacteria strains.</title>
        <authorList>
            <person name="Klenk H.-P."/>
        </authorList>
    </citation>
    <scope>NUCLEOTIDE SEQUENCE [LARGE SCALE GENOMIC DNA]</scope>
    <source>
        <strain evidence="2 3">DSM 13521</strain>
    </source>
</reference>
<keyword evidence="3" id="KW-1185">Reference proteome</keyword>
<dbReference type="OrthoDB" id="5196541at2"/>
<dbReference type="PANTHER" id="PTHR42695:SF5">
    <property type="entry name" value="GLUTAMINE AMIDOTRANSFERASE YLR126C-RELATED"/>
    <property type="match status" value="1"/>
</dbReference>
<dbReference type="PANTHER" id="PTHR42695">
    <property type="entry name" value="GLUTAMINE AMIDOTRANSFERASE YLR126C-RELATED"/>
    <property type="match status" value="1"/>
</dbReference>
<dbReference type="Proteomes" id="UP000275356">
    <property type="component" value="Unassembled WGS sequence"/>
</dbReference>
<dbReference type="EMBL" id="RKHQ01000001">
    <property type="protein sequence ID" value="ROR96181.1"/>
    <property type="molecule type" value="Genomic_DNA"/>
</dbReference>
<accession>A0A3N2D8R7</accession>
<organism evidence="2 3">
    <name type="scientific">Salana multivorans</name>
    <dbReference type="NCBI Taxonomy" id="120377"/>
    <lineage>
        <taxon>Bacteria</taxon>
        <taxon>Bacillati</taxon>
        <taxon>Actinomycetota</taxon>
        <taxon>Actinomycetes</taxon>
        <taxon>Micrococcales</taxon>
        <taxon>Beutenbergiaceae</taxon>
        <taxon>Salana</taxon>
    </lineage>
</organism>
<evidence type="ECO:0000313" key="2">
    <source>
        <dbReference type="EMBL" id="ROR96181.1"/>
    </source>
</evidence>
<dbReference type="SUPFAM" id="SSF52317">
    <property type="entry name" value="Class I glutamine amidotransferase-like"/>
    <property type="match status" value="1"/>
</dbReference>
<dbReference type="InterPro" id="IPR017926">
    <property type="entry name" value="GATASE"/>
</dbReference>
<dbReference type="Gene3D" id="3.40.50.880">
    <property type="match status" value="1"/>
</dbReference>
<name>A0A3N2D8R7_9MICO</name>
<sequence length="266" mass="28286">MDAGTGHGDHERAGNGRAEVAGNRSGEFLLLATRADDAVADAEYEAVRRFMGVPAERLRRVRLESAPMPRLDLGSIAGIVVGGSPFTSSDPIESKSDVQLRVENEMAELLAEVVAIDLPFFGACYGVGTLGGFLGGVVDTTYGEPVGAVPVALTPEGLADPVLAGLPPVFDAYVGHKEALRAIPPGAVLLGTTATAPVQMMRVGRNVYATQFHPELDTEGIVQRLLAYRHEGYYDPAEVDDVVARVRGADVREAWKVLRNFALVYG</sequence>
<dbReference type="InterPro" id="IPR044992">
    <property type="entry name" value="ChyE-like"/>
</dbReference>
<evidence type="ECO:0000259" key="1">
    <source>
        <dbReference type="Pfam" id="PF00117"/>
    </source>
</evidence>
<evidence type="ECO:0000313" key="3">
    <source>
        <dbReference type="Proteomes" id="UP000275356"/>
    </source>
</evidence>
<dbReference type="NCBIfam" id="NF005743">
    <property type="entry name" value="PRK07567.1"/>
    <property type="match status" value="1"/>
</dbReference>
<dbReference type="AlphaFoldDB" id="A0A3N2D8R7"/>
<dbReference type="InterPro" id="IPR029062">
    <property type="entry name" value="Class_I_gatase-like"/>
</dbReference>
<comment type="caution">
    <text evidence="2">The sequence shown here is derived from an EMBL/GenBank/DDBJ whole genome shotgun (WGS) entry which is preliminary data.</text>
</comment>
<proteinExistence type="predicted"/>